<dbReference type="InterPro" id="IPR037214">
    <property type="entry name" value="TROVE_dom_sf"/>
</dbReference>
<protein>
    <recommendedName>
        <fullName evidence="8">TROVE domain-containing protein</fullName>
    </recommendedName>
</protein>
<comment type="subcellular location">
    <subcellularLocation>
        <location evidence="1">Cytoplasm</location>
    </subcellularLocation>
</comment>
<dbReference type="InterPro" id="IPR040322">
    <property type="entry name" value="TROVE2"/>
</dbReference>
<dbReference type="PANTHER" id="PTHR14202:SF0">
    <property type="entry name" value="RNA-BINDING PROTEIN RO60"/>
    <property type="match status" value="1"/>
</dbReference>
<dbReference type="PANTHER" id="PTHR14202">
    <property type="entry name" value="60 KDA RIBONUCLEOPROTEIN SSA/RO"/>
    <property type="match status" value="1"/>
</dbReference>
<dbReference type="SUPFAM" id="SSF53300">
    <property type="entry name" value="vWA-like"/>
    <property type="match status" value="1"/>
</dbReference>
<evidence type="ECO:0000256" key="6">
    <source>
        <dbReference type="ARBA" id="ARBA00023274"/>
    </source>
</evidence>
<evidence type="ECO:0000256" key="5">
    <source>
        <dbReference type="ARBA" id="ARBA00022884"/>
    </source>
</evidence>
<comment type="similarity">
    <text evidence="2">Belongs to the Ro 60 kDa family.</text>
</comment>
<reference evidence="9 10" key="1">
    <citation type="journal article" date="2019" name="Commun. Biol.">
        <title>The bagworm genome reveals a unique fibroin gene that provides high tensile strength.</title>
        <authorList>
            <person name="Kono N."/>
            <person name="Nakamura H."/>
            <person name="Ohtoshi R."/>
            <person name="Tomita M."/>
            <person name="Numata K."/>
            <person name="Arakawa K."/>
        </authorList>
    </citation>
    <scope>NUCLEOTIDE SEQUENCE [LARGE SCALE GENOMIC DNA]</scope>
</reference>
<dbReference type="AlphaFoldDB" id="A0A4C1SHE2"/>
<dbReference type="Gene3D" id="3.40.50.410">
    <property type="entry name" value="von Willebrand factor, type A domain"/>
    <property type="match status" value="1"/>
</dbReference>
<feature type="compositionally biased region" description="Low complexity" evidence="7">
    <location>
        <begin position="426"/>
        <end position="437"/>
    </location>
</feature>
<dbReference type="InterPro" id="IPR056800">
    <property type="entry name" value="vWA_Ro60"/>
</dbReference>
<keyword evidence="4" id="KW-0479">Metal-binding</keyword>
<name>A0A4C1SHE2_EUMVA</name>
<feature type="domain" description="TROVE" evidence="8">
    <location>
        <begin position="1"/>
        <end position="339"/>
    </location>
</feature>
<evidence type="ECO:0000313" key="9">
    <source>
        <dbReference type="EMBL" id="GBP01562.1"/>
    </source>
</evidence>
<dbReference type="GO" id="GO:0046872">
    <property type="term" value="F:metal ion binding"/>
    <property type="evidence" value="ECO:0007669"/>
    <property type="project" value="UniProtKB-KW"/>
</dbReference>
<dbReference type="InterPro" id="IPR008858">
    <property type="entry name" value="TROVE_dom"/>
</dbReference>
<evidence type="ECO:0000313" key="10">
    <source>
        <dbReference type="Proteomes" id="UP000299102"/>
    </source>
</evidence>
<keyword evidence="5" id="KW-0694">RNA-binding</keyword>
<sequence length="634" mass="71990">MGELQIHPDLFKHLIRFLHLGSERPIYSPGYWSFKKFLLELRVIDIILHQDNNNTEVVKVIVNTFKEGFFTRHETIVFALCKCIALGSNKVREACYNAVPEICRTSEELMLFVKFRRVLRRSGAGQGWCNSIKNWYNSKEPIELAKEFVREKGHHGISHLSLLKKSHIKIPSEDVPRDAVVKCAILGLQRTKQLLGEKEEAGEILKYIEIVETLKHCEDPLVASEMISCYKITIDYIPTHLLIFPEVWNAILPQMSLSNILNNLLRIHNLGFLASDSSTANMMIILLNNKDLINKSNLTPLAVFIALNNYAKETGPIKFKAMNSAATQSEHGHAEQMFDPALGIWKWVVTPHPKQVKYCGIERPPNRDIITALYNLLNETWLLAPSLGVQYLITIDMREHMFKGKHFCKSHTSTHSNQHDDNLQQPSTSSGSNGNNDNPDKIGKKHILANCFYDKNVVPGHAAIVIASHILKRERDVMIATFTDEGIQTIELDRNLDIFEVENILKSARKGKVQLDAPIKWAMETNKKIDVFINMIDRSTRYMELNKGARGGRGPGGYYGPPPFSPNLIDHCPARALEKYRLRCNKHDSKLIVMSLASHRICTSGDRHSGILDIIGIDEYVPKVLDAFIKGKFF</sequence>
<evidence type="ECO:0000256" key="4">
    <source>
        <dbReference type="ARBA" id="ARBA00022723"/>
    </source>
</evidence>
<dbReference type="PROSITE" id="PS50988">
    <property type="entry name" value="TROVE"/>
    <property type="match status" value="1"/>
</dbReference>
<dbReference type="STRING" id="151549.A0A4C1SHE2"/>
<proteinExistence type="inferred from homology"/>
<accession>A0A4C1SHE2</accession>
<evidence type="ECO:0000256" key="7">
    <source>
        <dbReference type="SAM" id="MobiDB-lite"/>
    </source>
</evidence>
<evidence type="ECO:0000256" key="3">
    <source>
        <dbReference type="ARBA" id="ARBA00022490"/>
    </source>
</evidence>
<dbReference type="EMBL" id="BGZK01003462">
    <property type="protein sequence ID" value="GBP01562.1"/>
    <property type="molecule type" value="Genomic_DNA"/>
</dbReference>
<keyword evidence="3" id="KW-0963">Cytoplasm</keyword>
<dbReference type="Proteomes" id="UP000299102">
    <property type="component" value="Unassembled WGS sequence"/>
</dbReference>
<evidence type="ECO:0000259" key="8">
    <source>
        <dbReference type="PROSITE" id="PS50988"/>
    </source>
</evidence>
<comment type="caution">
    <text evidence="9">The sequence shown here is derived from an EMBL/GenBank/DDBJ whole genome shotgun (WGS) entry which is preliminary data.</text>
</comment>
<evidence type="ECO:0000256" key="1">
    <source>
        <dbReference type="ARBA" id="ARBA00004496"/>
    </source>
</evidence>
<feature type="region of interest" description="Disordered" evidence="7">
    <location>
        <begin position="410"/>
        <end position="440"/>
    </location>
</feature>
<gene>
    <name evidence="9" type="ORF">EVAR_101093_1</name>
</gene>
<dbReference type="SUPFAM" id="SSF140864">
    <property type="entry name" value="TROVE domain-like"/>
    <property type="match status" value="1"/>
</dbReference>
<evidence type="ECO:0000256" key="2">
    <source>
        <dbReference type="ARBA" id="ARBA00007814"/>
    </source>
</evidence>
<dbReference type="GO" id="GO:0005737">
    <property type="term" value="C:cytoplasm"/>
    <property type="evidence" value="ECO:0007669"/>
    <property type="project" value="UniProtKB-SubCell"/>
</dbReference>
<dbReference type="GO" id="GO:0003723">
    <property type="term" value="F:RNA binding"/>
    <property type="evidence" value="ECO:0007669"/>
    <property type="project" value="UniProtKB-KW"/>
</dbReference>
<dbReference type="GO" id="GO:1990904">
    <property type="term" value="C:ribonucleoprotein complex"/>
    <property type="evidence" value="ECO:0007669"/>
    <property type="project" value="UniProtKB-KW"/>
</dbReference>
<dbReference type="OrthoDB" id="6098064at2759"/>
<dbReference type="InterPro" id="IPR036465">
    <property type="entry name" value="vWFA_dom_sf"/>
</dbReference>
<keyword evidence="6" id="KW-0687">Ribonucleoprotein</keyword>
<organism evidence="9 10">
    <name type="scientific">Eumeta variegata</name>
    <name type="common">Bagworm moth</name>
    <name type="synonym">Eumeta japonica</name>
    <dbReference type="NCBI Taxonomy" id="151549"/>
    <lineage>
        <taxon>Eukaryota</taxon>
        <taxon>Metazoa</taxon>
        <taxon>Ecdysozoa</taxon>
        <taxon>Arthropoda</taxon>
        <taxon>Hexapoda</taxon>
        <taxon>Insecta</taxon>
        <taxon>Pterygota</taxon>
        <taxon>Neoptera</taxon>
        <taxon>Endopterygota</taxon>
        <taxon>Lepidoptera</taxon>
        <taxon>Glossata</taxon>
        <taxon>Ditrysia</taxon>
        <taxon>Tineoidea</taxon>
        <taxon>Psychidae</taxon>
        <taxon>Oiketicinae</taxon>
        <taxon>Eumeta</taxon>
    </lineage>
</organism>
<keyword evidence="10" id="KW-1185">Reference proteome</keyword>
<dbReference type="Pfam" id="PF25045">
    <property type="entry name" value="vWA_Ro60"/>
    <property type="match status" value="2"/>
</dbReference>